<dbReference type="GO" id="GO:0005847">
    <property type="term" value="C:mRNA cleavage and polyadenylation specificity factor complex"/>
    <property type="evidence" value="ECO:0000318"/>
    <property type="project" value="GO_Central"/>
</dbReference>
<feature type="compositionally biased region" description="Polar residues" evidence="1">
    <location>
        <begin position="490"/>
        <end position="512"/>
    </location>
</feature>
<dbReference type="Proteomes" id="UP000008810">
    <property type="component" value="Chromosome 2"/>
</dbReference>
<dbReference type="GO" id="GO:0071333">
    <property type="term" value="P:cellular response to glucose stimulus"/>
    <property type="evidence" value="ECO:0007669"/>
    <property type="project" value="EnsemblPlants"/>
</dbReference>
<evidence type="ECO:0000313" key="6">
    <source>
        <dbReference type="EnsemblPlants" id="KQK09306"/>
    </source>
</evidence>
<accession>A0A0Q3R7M4</accession>
<dbReference type="InterPro" id="IPR011989">
    <property type="entry name" value="ARM-like"/>
</dbReference>
<name>A0A0Q3R7M4_BRADI</name>
<reference evidence="5 6" key="1">
    <citation type="journal article" date="2010" name="Nature">
        <title>Genome sequencing and analysis of the model grass Brachypodium distachyon.</title>
        <authorList>
            <consortium name="International Brachypodium Initiative"/>
        </authorList>
    </citation>
    <scope>NUCLEOTIDE SEQUENCE [LARGE SCALE GENOMIC DNA]</scope>
    <source>
        <strain evidence="5 6">Bd21</strain>
    </source>
</reference>
<dbReference type="PANTHER" id="PTHR47184">
    <property type="entry name" value="PHOSPHATIDYLINOSITOL 3-AND 4-KINASE FAMILY PROTEIN-RELATED"/>
    <property type="match status" value="1"/>
</dbReference>
<proteinExistence type="predicted"/>
<feature type="domain" description="Symplekin C-terminal" evidence="4">
    <location>
        <begin position="1017"/>
        <end position="1195"/>
    </location>
</feature>
<evidence type="ECO:0000313" key="7">
    <source>
        <dbReference type="Proteomes" id="UP000008810"/>
    </source>
</evidence>
<evidence type="ECO:0000256" key="2">
    <source>
        <dbReference type="SAM" id="Phobius"/>
    </source>
</evidence>
<dbReference type="Pfam" id="PF11935">
    <property type="entry name" value="SYMPK_PTA1_N"/>
    <property type="match status" value="1"/>
</dbReference>
<protein>
    <recommendedName>
        <fullName evidence="8">Symplekin</fullName>
    </recommendedName>
</protein>
<dbReference type="EnsemblPlants" id="KQK09306">
    <property type="protein sequence ID" value="KQK09306"/>
    <property type="gene ID" value="BRADI_2g47267v3"/>
</dbReference>
<dbReference type="Gramene" id="KQK09306">
    <property type="protein sequence ID" value="KQK09306"/>
    <property type="gene ID" value="BRADI_2g47267v3"/>
</dbReference>
<dbReference type="PANTHER" id="PTHR47184:SF3">
    <property type="entry name" value="PHOSPHATIDYLINOSITOL 3-AND 4-KINASE FAMILY PROTEIN-RELATED"/>
    <property type="match status" value="1"/>
</dbReference>
<keyword evidence="2" id="KW-0812">Transmembrane</keyword>
<dbReference type="EMBL" id="CM000881">
    <property type="protein sequence ID" value="KQK09306.1"/>
    <property type="molecule type" value="Genomic_DNA"/>
</dbReference>
<dbReference type="InterPro" id="IPR032460">
    <property type="entry name" value="Symplekin/Pta1_N"/>
</dbReference>
<feature type="transmembrane region" description="Helical" evidence="2">
    <location>
        <begin position="1348"/>
        <end position="1368"/>
    </location>
</feature>
<evidence type="ECO:0008006" key="8">
    <source>
        <dbReference type="Google" id="ProtNLM"/>
    </source>
</evidence>
<reference evidence="6" key="3">
    <citation type="submission" date="2018-08" db="UniProtKB">
        <authorList>
            <consortium name="EnsemblPlants"/>
        </authorList>
    </citation>
    <scope>IDENTIFICATION</scope>
    <source>
        <strain evidence="6">cv. Bd21</strain>
    </source>
</reference>
<organism evidence="5">
    <name type="scientific">Brachypodium distachyon</name>
    <name type="common">Purple false brome</name>
    <name type="synonym">Trachynia distachya</name>
    <dbReference type="NCBI Taxonomy" id="15368"/>
    <lineage>
        <taxon>Eukaryota</taxon>
        <taxon>Viridiplantae</taxon>
        <taxon>Streptophyta</taxon>
        <taxon>Embryophyta</taxon>
        <taxon>Tracheophyta</taxon>
        <taxon>Spermatophyta</taxon>
        <taxon>Magnoliopsida</taxon>
        <taxon>Liliopsida</taxon>
        <taxon>Poales</taxon>
        <taxon>Poaceae</taxon>
        <taxon>BOP clade</taxon>
        <taxon>Pooideae</taxon>
        <taxon>Stipodae</taxon>
        <taxon>Brachypodieae</taxon>
        <taxon>Brachypodium</taxon>
    </lineage>
</organism>
<dbReference type="SUPFAM" id="SSF48371">
    <property type="entry name" value="ARM repeat"/>
    <property type="match status" value="1"/>
</dbReference>
<keyword evidence="2" id="KW-0472">Membrane</keyword>
<dbReference type="STRING" id="15368.A0A0Q3R7M4"/>
<evidence type="ECO:0000259" key="4">
    <source>
        <dbReference type="Pfam" id="PF12295"/>
    </source>
</evidence>
<reference evidence="5" key="2">
    <citation type="submission" date="2017-06" db="EMBL/GenBank/DDBJ databases">
        <title>WGS assembly of Brachypodium distachyon.</title>
        <authorList>
            <consortium name="The International Brachypodium Initiative"/>
            <person name="Lucas S."/>
            <person name="Harmon-Smith M."/>
            <person name="Lail K."/>
            <person name="Tice H."/>
            <person name="Grimwood J."/>
            <person name="Bruce D."/>
            <person name="Barry K."/>
            <person name="Shu S."/>
            <person name="Lindquist E."/>
            <person name="Wang M."/>
            <person name="Pitluck S."/>
            <person name="Vogel J.P."/>
            <person name="Garvin D.F."/>
            <person name="Mockler T.C."/>
            <person name="Schmutz J."/>
            <person name="Rokhsar D."/>
            <person name="Bevan M.W."/>
        </authorList>
    </citation>
    <scope>NUCLEOTIDE SEQUENCE</scope>
    <source>
        <strain evidence="5">Bd21</strain>
    </source>
</reference>
<dbReference type="Gene3D" id="1.25.10.10">
    <property type="entry name" value="Leucine-rich Repeat Variant"/>
    <property type="match status" value="1"/>
</dbReference>
<keyword evidence="2" id="KW-1133">Transmembrane helix</keyword>
<evidence type="ECO:0000259" key="3">
    <source>
        <dbReference type="Pfam" id="PF11935"/>
    </source>
</evidence>
<feature type="domain" description="Symplekin/Pta1 N-terminal" evidence="3">
    <location>
        <begin position="72"/>
        <end position="277"/>
    </location>
</feature>
<dbReference type="ExpressionAtlas" id="A0A0Q3R7M4">
    <property type="expression patterns" value="baseline and differential"/>
</dbReference>
<feature type="region of interest" description="Disordered" evidence="1">
    <location>
        <begin position="446"/>
        <end position="545"/>
    </location>
</feature>
<dbReference type="InterPro" id="IPR016024">
    <property type="entry name" value="ARM-type_fold"/>
</dbReference>
<feature type="compositionally biased region" description="Polar residues" evidence="1">
    <location>
        <begin position="879"/>
        <end position="900"/>
    </location>
</feature>
<dbReference type="OrthoDB" id="331600at2759"/>
<evidence type="ECO:0000256" key="1">
    <source>
        <dbReference type="SAM" id="MobiDB-lite"/>
    </source>
</evidence>
<gene>
    <name evidence="6" type="primary">LOC100827067</name>
    <name evidence="5" type="ORF">BRADI_2g47267v3</name>
</gene>
<feature type="region of interest" description="Disordered" evidence="1">
    <location>
        <begin position="876"/>
        <end position="908"/>
    </location>
</feature>
<sequence length="1383" mass="152196">MEFQVDGALWPESRGGAAEAPPPPPPKERGEAPPPRFDSSRALRLLRDLGTNVTEDLVVLLPNLLSFLKHDDPAVVKQSIASGTNLFAAVLEEMALQINECGRVDAWLEQMWASMNQFKDAVCGMMHEPGPIASKLLALKFIETWILCLTPQSNSERMQSTEGKNRRFDASRLPKFHPSLDPVVLEADTNRAFTILVDIVQSAYAHRGSLLVGTINSLAAIGKNRPGYYDRALSVLFGFDPNLETSKGAHSASLRYSLKTAFIGFLRSPCQAMIESKDILVRRLRALSPGEATEQIIRQVEKMSRNIERTSRASKEELPAWEVPHGDLNRKNPAARSGDTLAMAEGIAKRARFDSSAGSNLLVQGMPDYSDMQIENDANVGHSSDPPSLLSTDVSPVEKMIEMIGALLAEGERGAESLGILISSVESDVMADIVIETMKHLPEAPFPLDEVGISPPDALPTPGVSDSKRDPRRDPRRLDPRRTVAPAATSPIQVKVETTSVHQTDNFSNIPSPISGKVENHADYSGDLPENEDEEHTSSQPDETIGKEISESLENGTEPETNFEVQAPVEARFNSSDVDGEKTNPLSQEAISNDEFDSMDLDVDPFSPVSKASTPEETNHELPLLPSHLELSDSEKLSLHKLTVRRIIDDYKNNSLNTRFSLLAHLVAQSTADDNIMELIQKHIIFHYHDQKGHELAMHVLYQLQCVNVADSPESSTPASKHYEKFFISLARSLIDSLPASDKSFSKLLCDAPCLPESLFRLLESLCMSQGNSQQTKDSDGDRVTQGLGTVWSLILVRPPLRQACLDIVLKCAIHSQDEVRGKAVRLVSKKLYDLTYAAEKVEQFATESLLAVANKHGVETDVNFTTSKDCTTEFEVGSQETSVSGSQISDAGSSENGSAKTPLASPKQSAVSVSEAKRHSSLFFALCTKRPTLLGHLFNVYGMSPKVVKQCIHWHIPTLVRNLGSSCSEMLDIIHNPPEGSEELVIMILQTLTEESNPSAKLVVAVKHLYETKLKDASILIPLLSSFPKEEVLPIFPRLVDLPPDKFQDALARILQGSAHTGPALTPAEVLIAIHDINPEKDQVPLRKVIDACTACFEQRTVFTQQVLEKSLNKLVDNVPVPLLFMRTVIQALDAFPALVDFVMEILSRLVNKQIWKMPKLWVGFLKLAFQTQPRSFDVLLQLPPAQLEIALNKYPNLRTHLSSFVNQRNAHGILPRCRQSGKTLGSCLTLSVYGVHAASCPCLGGCCTMVLQVTRQASWMTCKGELKIRGLAKEKMHVSERKAEGKRRRHAAPQNLVLPSSQLIWPSAGAAFLRPLLGMSSGSILQASQKNLIWINSQSTPFSSPIFCLLSSLIFLPLLASLFYFFHIGCLCSLVTLMHIA</sequence>
<feature type="region of interest" description="Disordered" evidence="1">
    <location>
        <begin position="1"/>
        <end position="37"/>
    </location>
</feature>
<dbReference type="Pfam" id="PF12295">
    <property type="entry name" value="Symplekin_C"/>
    <property type="match status" value="1"/>
</dbReference>
<dbReference type="InterPro" id="IPR022075">
    <property type="entry name" value="Symplekin_C"/>
</dbReference>
<feature type="compositionally biased region" description="Basic and acidic residues" evidence="1">
    <location>
        <begin position="466"/>
        <end position="482"/>
    </location>
</feature>
<keyword evidence="7" id="KW-1185">Reference proteome</keyword>
<evidence type="ECO:0000313" key="5">
    <source>
        <dbReference type="EMBL" id="KQK09306.1"/>
    </source>
</evidence>